<dbReference type="PANTHER" id="PTHR18937">
    <property type="entry name" value="STRUCTURAL MAINTENANCE OF CHROMOSOMES SMC FAMILY MEMBER"/>
    <property type="match status" value="1"/>
</dbReference>
<protein>
    <submittedName>
        <fullName evidence="2">Uncharacterized protein</fullName>
    </submittedName>
</protein>
<dbReference type="OrthoDB" id="532794at2759"/>
<sequence length="1047" mass="109789">MASAASVLPPVTEALSLLDVSFVNNEWHGTPATIRRSIQILVDHISVQNMQMSRVEDILAAFGNPTQQGGTVWSKLATKADLSRLEKLEAQVDSVLNDCAQLRSQQSAAAHARDDTASRLDLLREALGSLEARLGTSYAPDSSGCDQYGGAGAGRRGHGGGGGGAYSPSKLALAAAGGRGVPSVPTGSILDRISRLERRADALAEMGARAEDESSMLVGRLREMEPRIEAQLGHLRGDIKQALALAAASTRMEADVESSSRVKEAEKRLLARLQSVEAGLEGKIANLSAASGVALASELDKRLNGVYDHVDMQVQRLGSDVDRLARDKVDLASLEHYSQRVSALFENVAGGLADEVAALAGQLRSEVAGVGREVEEAAAKGQALQSTVREEAEGLRALSEQVKEAVAAVQESLSATPRMLEENRSLVRQAMSDSEQLQRAVAGLNSAMSSTSSALELQSHKLGQVGHKLAGLQQDVAGVKDTLFGGLAAAAAAAAGEYDSGGGGGGGPSASGSSLVAKIAALDRAVQDLHGLASGKADDALARDLERRLASLSRQADVTAEGLRSLSSTAFKRADEHASAIQRLTLAVTGNLEERPTTTTVKHLIETAALEVRERCDNALAPLWDAVRILQSGLRDAAGELKAVGAAVGGVQQAQTDARSKVATDRSSVMAALRKALDDEVGALRSQVEARLSGMEGDIRQAAEQLELHAQLQDRLTRLTTAVEEQLATQVAAWRTGTQQLRSELGGRVEAAAAGLGARLEAVEAESRRTAEDLQAVTDLAASKPGEAAVRELCGSLARSLARQELARYAEKDEMKWTVWLEEQSRHQSHLVTQGDLTSALETASRQIKQELDGTAMTRADELRRGFASLRGEVDARLRATGSKVEVQEMRVQDLETAVAACASKKEVEELVTSVIAARADRAGLEARLQQVAEEAGEAGAGLTVLRAEAVTRSEMNAELARKVDLAAYLAQGSARAAAANAGALVGAAAAALSPPPSPPRRAAREDRERDRDRAAGALDLAARAGLGSGAAAAARAVERLRLGGQA</sequence>
<dbReference type="Proteomes" id="UP000612055">
    <property type="component" value="Unassembled WGS sequence"/>
</dbReference>
<feature type="compositionally biased region" description="Basic and acidic residues" evidence="1">
    <location>
        <begin position="1003"/>
        <end position="1015"/>
    </location>
</feature>
<evidence type="ECO:0000256" key="1">
    <source>
        <dbReference type="SAM" id="MobiDB-lite"/>
    </source>
</evidence>
<feature type="region of interest" description="Disordered" evidence="1">
    <location>
        <begin position="990"/>
        <end position="1017"/>
    </location>
</feature>
<gene>
    <name evidence="2" type="ORF">HYH03_011227</name>
</gene>
<evidence type="ECO:0000313" key="3">
    <source>
        <dbReference type="Proteomes" id="UP000612055"/>
    </source>
</evidence>
<organism evidence="2 3">
    <name type="scientific">Edaphochlamys debaryana</name>
    <dbReference type="NCBI Taxonomy" id="47281"/>
    <lineage>
        <taxon>Eukaryota</taxon>
        <taxon>Viridiplantae</taxon>
        <taxon>Chlorophyta</taxon>
        <taxon>core chlorophytes</taxon>
        <taxon>Chlorophyceae</taxon>
        <taxon>CS clade</taxon>
        <taxon>Chlamydomonadales</taxon>
        <taxon>Chlamydomonadales incertae sedis</taxon>
        <taxon>Edaphochlamys</taxon>
    </lineage>
</organism>
<reference evidence="2" key="1">
    <citation type="journal article" date="2020" name="bioRxiv">
        <title>Comparative genomics of Chlamydomonas.</title>
        <authorList>
            <person name="Craig R.J."/>
            <person name="Hasan A.R."/>
            <person name="Ness R.W."/>
            <person name="Keightley P.D."/>
        </authorList>
    </citation>
    <scope>NUCLEOTIDE SEQUENCE</scope>
    <source>
        <strain evidence="2">CCAP 11/70</strain>
    </source>
</reference>
<evidence type="ECO:0000313" key="2">
    <source>
        <dbReference type="EMBL" id="KAG2490275.1"/>
    </source>
</evidence>
<keyword evidence="3" id="KW-1185">Reference proteome</keyword>
<dbReference type="AlphaFoldDB" id="A0A835XV00"/>
<accession>A0A835XV00</accession>
<proteinExistence type="predicted"/>
<comment type="caution">
    <text evidence="2">The sequence shown here is derived from an EMBL/GenBank/DDBJ whole genome shotgun (WGS) entry which is preliminary data.</text>
</comment>
<dbReference type="EMBL" id="JAEHOE010000063">
    <property type="protein sequence ID" value="KAG2490275.1"/>
    <property type="molecule type" value="Genomic_DNA"/>
</dbReference>
<name>A0A835XV00_9CHLO</name>